<dbReference type="AlphaFoldDB" id="A0A1H6T5T5"/>
<protein>
    <submittedName>
        <fullName evidence="1">Uncharacterized protein</fullName>
    </submittedName>
</protein>
<gene>
    <name evidence="1" type="ORF">SAMN04487997_1628</name>
</gene>
<dbReference type="OrthoDB" id="6194710at2"/>
<evidence type="ECO:0000313" key="1">
    <source>
        <dbReference type="EMBL" id="SEI73484.1"/>
    </source>
</evidence>
<dbReference type="RefSeq" id="WP_091335512.1">
    <property type="nucleotide sequence ID" value="NZ_FNYC01000002.1"/>
</dbReference>
<dbReference type="STRING" id="529704.SAMN02927913_1543"/>
<name>A0A1H6T5T5_9GAMM</name>
<accession>A0A1H6T5T5</accession>
<dbReference type="Proteomes" id="UP000199420">
    <property type="component" value="Unassembled WGS sequence"/>
</dbReference>
<reference evidence="1 2" key="1">
    <citation type="submission" date="2016-10" db="EMBL/GenBank/DDBJ databases">
        <authorList>
            <person name="de Groot N.N."/>
        </authorList>
    </citation>
    <scope>NUCLEOTIDE SEQUENCE [LARGE SCALE GENOMIC DNA]</scope>
    <source>
        <strain evidence="1 2">DSM 26515</strain>
    </source>
</reference>
<keyword evidence="2" id="KW-1185">Reference proteome</keyword>
<sequence length="374" mass="38776">MDAQPLIALPAVLALELPPGQSPATATLSRDEAAALAALVADDLHALLPRIGEARLALAGALFDPVELLRPGFPVWATLDELARRVPRGHLENVVAFGSHDGHMPAQTLEPESGHAGGALRLLPLSVLAPEALADALAQEMEVQLVGRGEAGARTADWLMRSLGVRLEHARYLSRNDLLALTCVQYEHVNLAPLWSLLEAALLTPYQPEAALTARGLPLRYADGRVYAGSPAAWLAAQPGDAAERAHAFAGLVFELRQYAALLGAHRLPLELADGEGAEGWLLETLAAPDPALAPPLLVAHEAPGLGVVAITAAQAGASGQPRLLAHGYPLAAQALGPLVAVLAARFGSEPALHAQGRVVVGGTGLTAPGAARH</sequence>
<dbReference type="EMBL" id="FNYC01000002">
    <property type="protein sequence ID" value="SEI73484.1"/>
    <property type="molecule type" value="Genomic_DNA"/>
</dbReference>
<evidence type="ECO:0000313" key="2">
    <source>
        <dbReference type="Proteomes" id="UP000199420"/>
    </source>
</evidence>
<organism evidence="1 2">
    <name type="scientific">Frateuria terrea</name>
    <dbReference type="NCBI Taxonomy" id="529704"/>
    <lineage>
        <taxon>Bacteria</taxon>
        <taxon>Pseudomonadati</taxon>
        <taxon>Pseudomonadota</taxon>
        <taxon>Gammaproteobacteria</taxon>
        <taxon>Lysobacterales</taxon>
        <taxon>Rhodanobacteraceae</taxon>
        <taxon>Frateuria</taxon>
    </lineage>
</organism>
<proteinExistence type="predicted"/>